<dbReference type="RefSeq" id="WP_207687734.1">
    <property type="nucleotide sequence ID" value="NZ_CP061799.1"/>
</dbReference>
<dbReference type="EMBL" id="CP061799">
    <property type="protein sequence ID" value="QTA81729.1"/>
    <property type="molecule type" value="Genomic_DNA"/>
</dbReference>
<evidence type="ECO:0000256" key="5">
    <source>
        <dbReference type="PROSITE-ProRule" id="PRU10137"/>
    </source>
</evidence>
<dbReference type="InterPro" id="IPR006118">
    <property type="entry name" value="Recombinase_CS"/>
</dbReference>
<dbReference type="InterPro" id="IPR006119">
    <property type="entry name" value="Resolv_N"/>
</dbReference>
<dbReference type="GO" id="GO:0003677">
    <property type="term" value="F:DNA binding"/>
    <property type="evidence" value="ECO:0007669"/>
    <property type="project" value="UniProtKB-KW"/>
</dbReference>
<dbReference type="PANTHER" id="PTHR36172:SF1">
    <property type="entry name" value="RESOLVASE-RELATED"/>
    <property type="match status" value="1"/>
</dbReference>
<dbReference type="InterPro" id="IPR048046">
    <property type="entry name" value="Transpos_IS607"/>
</dbReference>
<feature type="domain" description="Resolvase/invertase-type recombinase catalytic" evidence="6">
    <location>
        <begin position="54"/>
        <end position="206"/>
    </location>
</feature>
<evidence type="ECO:0000313" key="8">
    <source>
        <dbReference type="Proteomes" id="UP000663720"/>
    </source>
</evidence>
<protein>
    <submittedName>
        <fullName evidence="7">Resolvase N-terminal domain-containing protein</fullName>
    </submittedName>
</protein>
<dbReference type="PROSITE" id="PS00397">
    <property type="entry name" value="RECOMBINASES_1"/>
    <property type="match status" value="1"/>
</dbReference>
<sequence length="207" mass="24139">MKAKEALKITGIRRETLSRLVKKGKIRVVETPSGWYDYNESDVLKYAGKKREQWNVIYARVSTAKQKNDLNNQIEKLETYCSANGIIINKSFKDIASGISFDKRKEFFELLDFILDYKVANVFITYKDRLSRAGFGLFKHLFEKFGCKIIVLNDAGNEKLDSEEIFEEIISLIHCFSMKHYSKRKIKKILNEEDNQDQIETSDKKTV</sequence>
<dbReference type="Gene3D" id="1.10.287.2170">
    <property type="match status" value="1"/>
</dbReference>
<evidence type="ECO:0000256" key="2">
    <source>
        <dbReference type="ARBA" id="ARBA00023125"/>
    </source>
</evidence>
<dbReference type="SUPFAM" id="SSF53041">
    <property type="entry name" value="Resolvase-like"/>
    <property type="match status" value="1"/>
</dbReference>
<evidence type="ECO:0000256" key="3">
    <source>
        <dbReference type="ARBA" id="ARBA00023172"/>
    </source>
</evidence>
<dbReference type="GO" id="GO:0000150">
    <property type="term" value="F:DNA strand exchange activity"/>
    <property type="evidence" value="ECO:0007669"/>
    <property type="project" value="InterPro"/>
</dbReference>
<dbReference type="InterPro" id="IPR036162">
    <property type="entry name" value="Resolvase-like_N_sf"/>
</dbReference>
<dbReference type="InterPro" id="IPR009061">
    <property type="entry name" value="DNA-bd_dom_put_sf"/>
</dbReference>
<feature type="active site" description="O-(5'-phospho-DNA)-serine intermediate" evidence="4 5">
    <location>
        <position position="62"/>
    </location>
</feature>
<dbReference type="SUPFAM" id="SSF46955">
    <property type="entry name" value="Putative DNA-binding domain"/>
    <property type="match status" value="1"/>
</dbReference>
<organism evidence="7 8">
    <name type="scientific">Desulfonema limicola</name>
    <dbReference type="NCBI Taxonomy" id="45656"/>
    <lineage>
        <taxon>Bacteria</taxon>
        <taxon>Pseudomonadati</taxon>
        <taxon>Thermodesulfobacteriota</taxon>
        <taxon>Desulfobacteria</taxon>
        <taxon>Desulfobacterales</taxon>
        <taxon>Desulfococcaceae</taxon>
        <taxon>Desulfonema</taxon>
    </lineage>
</organism>
<dbReference type="Pfam" id="PF00239">
    <property type="entry name" value="Resolvase"/>
    <property type="match status" value="1"/>
</dbReference>
<evidence type="ECO:0000256" key="1">
    <source>
        <dbReference type="ARBA" id="ARBA00022908"/>
    </source>
</evidence>
<name>A0A975BAM3_9BACT</name>
<dbReference type="PROSITE" id="PS51736">
    <property type="entry name" value="RECOMBINASES_3"/>
    <property type="match status" value="1"/>
</dbReference>
<dbReference type="Proteomes" id="UP000663720">
    <property type="component" value="Chromosome"/>
</dbReference>
<dbReference type="CDD" id="cd03769">
    <property type="entry name" value="SR_IS607_transposase_like"/>
    <property type="match status" value="1"/>
</dbReference>
<keyword evidence="8" id="KW-1185">Reference proteome</keyword>
<evidence type="ECO:0000259" key="6">
    <source>
        <dbReference type="PROSITE" id="PS51736"/>
    </source>
</evidence>
<evidence type="ECO:0000256" key="4">
    <source>
        <dbReference type="PIRSR" id="PIRSR606118-50"/>
    </source>
</evidence>
<dbReference type="PANTHER" id="PTHR36172">
    <property type="match status" value="1"/>
</dbReference>
<gene>
    <name evidence="7" type="ORF">dnl_40770</name>
</gene>
<keyword evidence="2" id="KW-0238">DNA-binding</keyword>
<reference evidence="7" key="1">
    <citation type="journal article" date="2021" name="Microb. Physiol.">
        <title>Proteogenomic Insights into the Physiology of Marine, Sulfate-Reducing, Filamentous Desulfonema limicola and Desulfonema magnum.</title>
        <authorList>
            <person name="Schnaars V."/>
            <person name="Wohlbrand L."/>
            <person name="Scheve S."/>
            <person name="Hinrichs C."/>
            <person name="Reinhardt R."/>
            <person name="Rabus R."/>
        </authorList>
    </citation>
    <scope>NUCLEOTIDE SEQUENCE</scope>
    <source>
        <strain evidence="7">5ac10</strain>
    </source>
</reference>
<dbReference type="InterPro" id="IPR051491">
    <property type="entry name" value="Recombinase/Transposase-rel"/>
</dbReference>
<dbReference type="AlphaFoldDB" id="A0A975BAM3"/>
<dbReference type="KEGG" id="dli:dnl_40770"/>
<dbReference type="NCBIfam" id="NF033518">
    <property type="entry name" value="transpos_IS607"/>
    <property type="match status" value="1"/>
</dbReference>
<dbReference type="SMR" id="A0A975BAM3"/>
<dbReference type="Gene3D" id="3.40.50.1390">
    <property type="entry name" value="Resolvase, N-terminal catalytic domain"/>
    <property type="match status" value="1"/>
</dbReference>
<dbReference type="InterPro" id="IPR041718">
    <property type="entry name" value="IS607_transposase-like"/>
</dbReference>
<dbReference type="GO" id="GO:0015074">
    <property type="term" value="P:DNA integration"/>
    <property type="evidence" value="ECO:0007669"/>
    <property type="project" value="UniProtKB-KW"/>
</dbReference>
<proteinExistence type="predicted"/>
<evidence type="ECO:0000313" key="7">
    <source>
        <dbReference type="EMBL" id="QTA81729.1"/>
    </source>
</evidence>
<keyword evidence="1" id="KW-0229">DNA integration</keyword>
<keyword evidence="3" id="KW-0233">DNA recombination</keyword>
<dbReference type="SMART" id="SM00857">
    <property type="entry name" value="Resolvase"/>
    <property type="match status" value="1"/>
</dbReference>
<accession>A0A975BAM3</accession>